<dbReference type="AlphaFoldDB" id="A0A7K1KR23"/>
<proteinExistence type="predicted"/>
<dbReference type="EMBL" id="WODC01000008">
    <property type="protein sequence ID" value="MUM78301.1"/>
    <property type="molecule type" value="Genomic_DNA"/>
</dbReference>
<keyword evidence="1" id="KW-0472">Membrane</keyword>
<evidence type="ECO:0000313" key="2">
    <source>
        <dbReference type="EMBL" id="MUM78301.1"/>
    </source>
</evidence>
<accession>A0A7K1KR23</accession>
<gene>
    <name evidence="2" type="ORF">GKC30_11710</name>
</gene>
<name>A0A7K1KR23_9BACT</name>
<keyword evidence="1" id="KW-0812">Transmembrane</keyword>
<keyword evidence="3" id="KW-1185">Reference proteome</keyword>
<keyword evidence="1" id="KW-1133">Transmembrane helix</keyword>
<evidence type="ECO:0000313" key="3">
    <source>
        <dbReference type="Proteomes" id="UP000461162"/>
    </source>
</evidence>
<dbReference type="RefSeq" id="WP_155935221.1">
    <property type="nucleotide sequence ID" value="NZ_WODC01000008.1"/>
</dbReference>
<dbReference type="Proteomes" id="UP000461162">
    <property type="component" value="Unassembled WGS sequence"/>
</dbReference>
<organism evidence="2 3">
    <name type="scientific">Pseudodesulfovibrio alkaliphilus</name>
    <dbReference type="NCBI Taxonomy" id="2661613"/>
    <lineage>
        <taxon>Bacteria</taxon>
        <taxon>Pseudomonadati</taxon>
        <taxon>Thermodesulfobacteriota</taxon>
        <taxon>Desulfovibrionia</taxon>
        <taxon>Desulfovibrionales</taxon>
        <taxon>Desulfovibrionaceae</taxon>
    </lineage>
</organism>
<evidence type="ECO:0000256" key="1">
    <source>
        <dbReference type="SAM" id="Phobius"/>
    </source>
</evidence>
<protein>
    <submittedName>
        <fullName evidence="2">Uncharacterized protein</fullName>
    </submittedName>
</protein>
<feature type="transmembrane region" description="Helical" evidence="1">
    <location>
        <begin position="40"/>
        <end position="59"/>
    </location>
</feature>
<reference evidence="2 3" key="1">
    <citation type="submission" date="2019-11" db="EMBL/GenBank/DDBJ databases">
        <title>Pseudodesulfovibrio alkaliphilus, sp. nov., an alkaliphilic sulfate-reducing bacteria from mud volcano of Taman peninsula, Russia.</title>
        <authorList>
            <person name="Frolova A."/>
            <person name="Merkel A.Y."/>
            <person name="Slobodkin A.I."/>
        </authorList>
    </citation>
    <scope>NUCLEOTIDE SEQUENCE [LARGE SCALE GENOMIC DNA]</scope>
    <source>
        <strain evidence="2 3">F-1</strain>
    </source>
</reference>
<comment type="caution">
    <text evidence="2">The sequence shown here is derived from an EMBL/GenBank/DDBJ whole genome shotgun (WGS) entry which is preliminary data.</text>
</comment>
<sequence length="146" mass="16109">MGLENGKVHKLERVNADETPVVDEEVCAGSVEAHNDMSKVAMIVSLLAVLLLVIFFFGMNRNIAGLSDEVKNLGSLRDEVSSLDQRMIQMQADVPVHIKRMIAHDMVNEMAMKAAYLGETLDSESQRAAMQLILKELQGVRAGLEK</sequence>